<dbReference type="NCBIfam" id="TIGR00673">
    <property type="entry name" value="cynS"/>
    <property type="match status" value="1"/>
</dbReference>
<evidence type="ECO:0000256" key="2">
    <source>
        <dbReference type="ARBA" id="ARBA00023239"/>
    </source>
</evidence>
<evidence type="ECO:0000259" key="4">
    <source>
        <dbReference type="SMART" id="SM01116"/>
    </source>
</evidence>
<dbReference type="InterPro" id="IPR008076">
    <property type="entry name" value="Cyanase"/>
</dbReference>
<dbReference type="Gene3D" id="1.10.260.40">
    <property type="entry name" value="lambda repressor-like DNA-binding domains"/>
    <property type="match status" value="1"/>
</dbReference>
<evidence type="ECO:0000256" key="1">
    <source>
        <dbReference type="ARBA" id="ARBA00003561"/>
    </source>
</evidence>
<dbReference type="InterPro" id="IPR048564">
    <property type="entry name" value="CYNS_N"/>
</dbReference>
<gene>
    <name evidence="3 5" type="primary">cynS</name>
    <name evidence="5" type="ORF">E2R54_13060</name>
</gene>
<comment type="catalytic activity">
    <reaction evidence="3">
        <text>cyanate + hydrogencarbonate + 3 H(+) = NH4(+) + 2 CO2</text>
        <dbReference type="Rhea" id="RHEA:11120"/>
        <dbReference type="ChEBI" id="CHEBI:15378"/>
        <dbReference type="ChEBI" id="CHEBI:16526"/>
        <dbReference type="ChEBI" id="CHEBI:17544"/>
        <dbReference type="ChEBI" id="CHEBI:28938"/>
        <dbReference type="ChEBI" id="CHEBI:29195"/>
        <dbReference type="EC" id="4.2.1.104"/>
    </reaction>
</comment>
<feature type="domain" description="Cyanate lyase C-terminal" evidence="4">
    <location>
        <begin position="80"/>
        <end position="151"/>
    </location>
</feature>
<name>A0A4R5YL02_9MICO</name>
<comment type="function">
    <text evidence="1 3">Catalyzes the reaction of cyanate with bicarbonate to produce ammonia and carbon dioxide.</text>
</comment>
<dbReference type="RefSeq" id="WP_133400052.1">
    <property type="nucleotide sequence ID" value="NZ_SMZX01000002.1"/>
</dbReference>
<dbReference type="Gene3D" id="3.30.1160.10">
    <property type="entry name" value="Cyanate lyase, C-terminal domain"/>
    <property type="match status" value="1"/>
</dbReference>
<feature type="active site" evidence="3">
    <location>
        <position position="93"/>
    </location>
</feature>
<dbReference type="InterPro" id="IPR003712">
    <property type="entry name" value="Cyanate_lyase_C"/>
</dbReference>
<dbReference type="Pfam" id="PF02560">
    <property type="entry name" value="Cyanate_lyase"/>
    <property type="match status" value="1"/>
</dbReference>
<feature type="active site" evidence="3">
    <location>
        <position position="96"/>
    </location>
</feature>
<dbReference type="SUPFAM" id="SSF47413">
    <property type="entry name" value="lambda repressor-like DNA-binding domains"/>
    <property type="match status" value="1"/>
</dbReference>
<dbReference type="SUPFAM" id="SSF55234">
    <property type="entry name" value="Cyanase C-terminal domain"/>
    <property type="match status" value="1"/>
</dbReference>
<dbReference type="InterPro" id="IPR010982">
    <property type="entry name" value="Lambda_DNA-bd_dom_sf"/>
</dbReference>
<evidence type="ECO:0000313" key="5">
    <source>
        <dbReference type="EMBL" id="TDL44087.1"/>
    </source>
</evidence>
<dbReference type="NCBIfam" id="NF002773">
    <property type="entry name" value="PRK02866.1"/>
    <property type="match status" value="1"/>
</dbReference>
<dbReference type="Pfam" id="PF21291">
    <property type="entry name" value="CYNS_N"/>
    <property type="match status" value="1"/>
</dbReference>
<dbReference type="PANTHER" id="PTHR34186:SF2">
    <property type="entry name" value="CYANATE HYDRATASE"/>
    <property type="match status" value="1"/>
</dbReference>
<dbReference type="HAMAP" id="MF_00535">
    <property type="entry name" value="Cyanate_hydrat"/>
    <property type="match status" value="1"/>
</dbReference>
<accession>A0A4R5YL02</accession>
<dbReference type="GO" id="GO:0008824">
    <property type="term" value="F:cyanate hydratase activity"/>
    <property type="evidence" value="ECO:0007669"/>
    <property type="project" value="UniProtKB-UniRule"/>
</dbReference>
<dbReference type="Proteomes" id="UP000295633">
    <property type="component" value="Unassembled WGS sequence"/>
</dbReference>
<evidence type="ECO:0000256" key="3">
    <source>
        <dbReference type="HAMAP-Rule" id="MF_00535"/>
    </source>
</evidence>
<dbReference type="InterPro" id="IPR036581">
    <property type="entry name" value="Cyanate_lyase_C_sf"/>
</dbReference>
<keyword evidence="2 3" id="KW-0456">Lyase</keyword>
<dbReference type="EC" id="4.2.1.104" evidence="3"/>
<protein>
    <recommendedName>
        <fullName evidence="3">Cyanate hydratase</fullName>
        <shortName evidence="3">Cyanase</shortName>
        <ecNumber evidence="3">4.2.1.104</ecNumber>
    </recommendedName>
    <alternativeName>
        <fullName evidence="3">Cyanate hydrolase</fullName>
    </alternativeName>
    <alternativeName>
        <fullName evidence="3">Cyanate lyase</fullName>
    </alternativeName>
</protein>
<proteinExistence type="inferred from homology"/>
<dbReference type="PANTHER" id="PTHR34186">
    <property type="entry name" value="CYANATE HYDRATASE"/>
    <property type="match status" value="1"/>
</dbReference>
<dbReference type="SMART" id="SM01116">
    <property type="entry name" value="Cyanate_lyase"/>
    <property type="match status" value="1"/>
</dbReference>
<dbReference type="PIRSF" id="PIRSF001263">
    <property type="entry name" value="Cyanate_hydratas"/>
    <property type="match status" value="1"/>
</dbReference>
<dbReference type="EMBL" id="SMZX01000002">
    <property type="protein sequence ID" value="TDL44087.1"/>
    <property type="molecule type" value="Genomic_DNA"/>
</dbReference>
<evidence type="ECO:0000313" key="6">
    <source>
        <dbReference type="Proteomes" id="UP000295633"/>
    </source>
</evidence>
<sequence>MALPQIISKQTAGALIDEARRTSGLSWDAVSELIGRPPVWTAAAVLGMHALPDVEAARLGDALGLDEQIVHALTRQPNRAAEADLSSDPTIYRFHELVQVYGPALKALIHDRFGDGIMSAINCSISLDRVPHPDGDRVVITIDGKFLPYAWVESGS</sequence>
<organism evidence="5 6">
    <name type="scientific">Microbacterium oleivorans</name>
    <dbReference type="NCBI Taxonomy" id="273677"/>
    <lineage>
        <taxon>Bacteria</taxon>
        <taxon>Bacillati</taxon>
        <taxon>Actinomycetota</taxon>
        <taxon>Actinomycetes</taxon>
        <taxon>Micrococcales</taxon>
        <taxon>Microbacteriaceae</taxon>
        <taxon>Microbacterium</taxon>
    </lineage>
</organism>
<comment type="caution">
    <text evidence="5">The sequence shown here is derived from an EMBL/GenBank/DDBJ whole genome shotgun (WGS) entry which is preliminary data.</text>
</comment>
<comment type="similarity">
    <text evidence="3">Belongs to the cyanase family.</text>
</comment>
<dbReference type="GO" id="GO:0003677">
    <property type="term" value="F:DNA binding"/>
    <property type="evidence" value="ECO:0007669"/>
    <property type="project" value="InterPro"/>
</dbReference>
<dbReference type="AlphaFoldDB" id="A0A4R5YL02"/>
<feature type="active site" evidence="3">
    <location>
        <position position="119"/>
    </location>
</feature>
<dbReference type="PRINTS" id="PR01693">
    <property type="entry name" value="CYANASE"/>
</dbReference>
<reference evidence="5 6" key="1">
    <citation type="submission" date="2019-03" db="EMBL/GenBank/DDBJ databases">
        <title>Genome Sequencing and Assembly of Various Microbes Isolated from Partially Reclaimed Soil and Acid Mine Drainage (AMD) Site.</title>
        <authorList>
            <person name="Steinbock B."/>
            <person name="Bechtold R."/>
            <person name="Sevigny J.L."/>
            <person name="Thomas D."/>
            <person name="Cuthill L.R."/>
            <person name="Aveiro Johannsen E.J."/>
            <person name="Thomas K."/>
            <person name="Ghosh A."/>
        </authorList>
    </citation>
    <scope>NUCLEOTIDE SEQUENCE [LARGE SCALE GENOMIC DNA]</scope>
    <source>
        <strain evidence="5 6">F-B2</strain>
    </source>
</reference>
<dbReference type="CDD" id="cd00559">
    <property type="entry name" value="Cyanase_C"/>
    <property type="match status" value="1"/>
</dbReference>